<evidence type="ECO:0000313" key="2">
    <source>
        <dbReference type="EMBL" id="KAI5441511.1"/>
    </source>
</evidence>
<keyword evidence="3" id="KW-1185">Reference proteome</keyword>
<dbReference type="AlphaFoldDB" id="A0A9D4YPY4"/>
<organism evidence="2 3">
    <name type="scientific">Pisum sativum</name>
    <name type="common">Garden pea</name>
    <name type="synonym">Lathyrus oleraceus</name>
    <dbReference type="NCBI Taxonomy" id="3888"/>
    <lineage>
        <taxon>Eukaryota</taxon>
        <taxon>Viridiplantae</taxon>
        <taxon>Streptophyta</taxon>
        <taxon>Embryophyta</taxon>
        <taxon>Tracheophyta</taxon>
        <taxon>Spermatophyta</taxon>
        <taxon>Magnoliopsida</taxon>
        <taxon>eudicotyledons</taxon>
        <taxon>Gunneridae</taxon>
        <taxon>Pentapetalae</taxon>
        <taxon>rosids</taxon>
        <taxon>fabids</taxon>
        <taxon>Fabales</taxon>
        <taxon>Fabaceae</taxon>
        <taxon>Papilionoideae</taxon>
        <taxon>50 kb inversion clade</taxon>
        <taxon>NPAAA clade</taxon>
        <taxon>Hologalegina</taxon>
        <taxon>IRL clade</taxon>
        <taxon>Fabeae</taxon>
        <taxon>Lathyrus</taxon>
    </lineage>
</organism>
<dbReference type="Proteomes" id="UP001058974">
    <property type="component" value="Chromosome 1"/>
</dbReference>
<comment type="caution">
    <text evidence="2">The sequence shown here is derived from an EMBL/GenBank/DDBJ whole genome shotgun (WGS) entry which is preliminary data.</text>
</comment>
<dbReference type="InterPro" id="IPR054722">
    <property type="entry name" value="PolX-like_BBD"/>
</dbReference>
<sequence>MAKKCKSMHKSVGSNAQINLTSEQFIAMIAEINMVGGSDGWWINTGASRHVCYDRAMFKTYTNAEDKKVLLGDAHTTNVTGIGDVELNFTSRKTLILKNVMRVPEIRKNLVSGFLLNKAGFSQSIGEDLYTIIKMVYLLGKDMPLMTCLS</sequence>
<dbReference type="PANTHER" id="PTHR47592">
    <property type="entry name" value="PBF68 PROTEIN"/>
    <property type="match status" value="1"/>
</dbReference>
<evidence type="ECO:0000259" key="1">
    <source>
        <dbReference type="Pfam" id="PF22936"/>
    </source>
</evidence>
<dbReference type="PANTHER" id="PTHR47592:SF27">
    <property type="entry name" value="OS08G0421700 PROTEIN"/>
    <property type="match status" value="1"/>
</dbReference>
<name>A0A9D4YPY4_PEA</name>
<reference evidence="2 3" key="1">
    <citation type="journal article" date="2022" name="Nat. Genet.">
        <title>Improved pea reference genome and pan-genome highlight genomic features and evolutionary characteristics.</title>
        <authorList>
            <person name="Yang T."/>
            <person name="Liu R."/>
            <person name="Luo Y."/>
            <person name="Hu S."/>
            <person name="Wang D."/>
            <person name="Wang C."/>
            <person name="Pandey M.K."/>
            <person name="Ge S."/>
            <person name="Xu Q."/>
            <person name="Li N."/>
            <person name="Li G."/>
            <person name="Huang Y."/>
            <person name="Saxena R.K."/>
            <person name="Ji Y."/>
            <person name="Li M."/>
            <person name="Yan X."/>
            <person name="He Y."/>
            <person name="Liu Y."/>
            <person name="Wang X."/>
            <person name="Xiang C."/>
            <person name="Varshney R.K."/>
            <person name="Ding H."/>
            <person name="Gao S."/>
            <person name="Zong X."/>
        </authorList>
    </citation>
    <scope>NUCLEOTIDE SEQUENCE [LARGE SCALE GENOMIC DNA]</scope>
    <source>
        <strain evidence="2 3">cv. Zhongwan 6</strain>
    </source>
</reference>
<protein>
    <recommendedName>
        <fullName evidence="1">Retrovirus-related Pol polyprotein from transposon TNT 1-94-like beta-barrel domain-containing protein</fullName>
    </recommendedName>
</protein>
<dbReference type="EMBL" id="JAMSHJ010000001">
    <property type="protein sequence ID" value="KAI5441511.1"/>
    <property type="molecule type" value="Genomic_DNA"/>
</dbReference>
<dbReference type="Gramene" id="Psat01G0083800-T1">
    <property type="protein sequence ID" value="KAI5441511.1"/>
    <property type="gene ID" value="KIW84_010838"/>
</dbReference>
<dbReference type="Pfam" id="PF22936">
    <property type="entry name" value="Pol_BBD"/>
    <property type="match status" value="1"/>
</dbReference>
<accession>A0A9D4YPY4</accession>
<gene>
    <name evidence="2" type="ORF">KIW84_010838</name>
</gene>
<feature type="domain" description="Retrovirus-related Pol polyprotein from transposon TNT 1-94-like beta-barrel" evidence="1">
    <location>
        <begin position="41"/>
        <end position="121"/>
    </location>
</feature>
<proteinExistence type="predicted"/>
<evidence type="ECO:0000313" key="3">
    <source>
        <dbReference type="Proteomes" id="UP001058974"/>
    </source>
</evidence>